<feature type="transmembrane region" description="Helical" evidence="1">
    <location>
        <begin position="43"/>
        <end position="65"/>
    </location>
</feature>
<gene>
    <name evidence="3" type="ORF">D3F03_00650</name>
</gene>
<proteinExistence type="predicted"/>
<keyword evidence="1" id="KW-1133">Transmembrane helix</keyword>
<dbReference type="OrthoDB" id="8563966at2"/>
<protein>
    <submittedName>
        <fullName evidence="3">LapA family protein</fullName>
    </submittedName>
</protein>
<comment type="caution">
    <text evidence="3">The sequence shown here is derived from an EMBL/GenBank/DDBJ whole genome shotgun (WGS) entry which is preliminary data.</text>
</comment>
<dbReference type="RefSeq" id="WP_119107452.1">
    <property type="nucleotide sequence ID" value="NZ_QXJC01000001.1"/>
</dbReference>
<feature type="signal peptide" evidence="2">
    <location>
        <begin position="1"/>
        <end position="19"/>
    </location>
</feature>
<keyword evidence="2" id="KW-0732">Signal</keyword>
<accession>A0A398CBC2</accession>
<dbReference type="AlphaFoldDB" id="A0A398CBC2"/>
<name>A0A398CBC2_9BURK</name>
<dbReference type="EMBL" id="QXJC01000001">
    <property type="protein sequence ID" value="RID99001.1"/>
    <property type="molecule type" value="Genomic_DNA"/>
</dbReference>
<dbReference type="Proteomes" id="UP000266302">
    <property type="component" value="Unassembled WGS sequence"/>
</dbReference>
<evidence type="ECO:0000313" key="4">
    <source>
        <dbReference type="Proteomes" id="UP000266302"/>
    </source>
</evidence>
<feature type="chain" id="PRO_5017380491" evidence="2">
    <location>
        <begin position="20"/>
        <end position="154"/>
    </location>
</feature>
<evidence type="ECO:0000313" key="3">
    <source>
        <dbReference type="EMBL" id="RID99001.1"/>
    </source>
</evidence>
<evidence type="ECO:0000256" key="1">
    <source>
        <dbReference type="SAM" id="Phobius"/>
    </source>
</evidence>
<sequence>MNLRSLLLMLTMAAMAALAFLNWATLAAPAPMSLGVVTVEAPLGMVMLALTTLLTALFIAYVLWLQGSVLLETRRHGKEMQAQRELADKAEASRFTEMKTFLHKQSQETHSALMARIETLESRLLARANESDNTMAACVGQLEHQLRAPGRAVE</sequence>
<keyword evidence="4" id="KW-1185">Reference proteome</keyword>
<evidence type="ECO:0000256" key="2">
    <source>
        <dbReference type="SAM" id="SignalP"/>
    </source>
</evidence>
<keyword evidence="1" id="KW-0812">Transmembrane</keyword>
<keyword evidence="1" id="KW-0472">Membrane</keyword>
<organism evidence="3 4">
    <name type="scientific">Simplicispira hankyongi</name>
    <dbReference type="NCBI Taxonomy" id="2315688"/>
    <lineage>
        <taxon>Bacteria</taxon>
        <taxon>Pseudomonadati</taxon>
        <taxon>Pseudomonadota</taxon>
        <taxon>Betaproteobacteria</taxon>
        <taxon>Burkholderiales</taxon>
        <taxon>Comamonadaceae</taxon>
        <taxon>Simplicispira</taxon>
    </lineage>
</organism>
<reference evidence="3 4" key="1">
    <citation type="submission" date="2018-09" db="EMBL/GenBank/DDBJ databases">
        <title>Draft genome of Simplicispira sp. NY-02.</title>
        <authorList>
            <person name="Im W.T."/>
        </authorList>
    </citation>
    <scope>NUCLEOTIDE SEQUENCE [LARGE SCALE GENOMIC DNA]</scope>
    <source>
        <strain evidence="3 4">NY-02</strain>
    </source>
</reference>